<dbReference type="EMBL" id="JAHQIW010003668">
    <property type="protein sequence ID" value="KAJ1359679.1"/>
    <property type="molecule type" value="Genomic_DNA"/>
</dbReference>
<evidence type="ECO:0008006" key="3">
    <source>
        <dbReference type="Google" id="ProtNLM"/>
    </source>
</evidence>
<protein>
    <recommendedName>
        <fullName evidence="3">Glutamyl-tRNA(Gln) amidotransferase subunit C, mitochondrial</fullName>
    </recommendedName>
</protein>
<evidence type="ECO:0000313" key="2">
    <source>
        <dbReference type="Proteomes" id="UP001196413"/>
    </source>
</evidence>
<proteinExistence type="predicted"/>
<accession>A0AAD5QS69</accession>
<comment type="caution">
    <text evidence="1">The sequence shown here is derived from an EMBL/GenBank/DDBJ whole genome shotgun (WGS) entry which is preliminary data.</text>
</comment>
<gene>
    <name evidence="1" type="ORF">KIN20_018462</name>
</gene>
<keyword evidence="2" id="KW-1185">Reference proteome</keyword>
<sequence length="139" mass="15370">MERVVCKNASNPSVPLLHATAPLLDAARWGLDAQRIGVMALLGLISNVKISSMSQDVEMMYTVWEEQDCPLQVDIPEEPLTVKQVLSNAARVQDDYYISPPGNVPLEEAATLDFDLINQWDRIGVPVAPIPKERKVDTS</sequence>
<dbReference type="AlphaFoldDB" id="A0AAD5QS69"/>
<reference evidence="1" key="1">
    <citation type="submission" date="2021-06" db="EMBL/GenBank/DDBJ databases">
        <title>Parelaphostrongylus tenuis whole genome reference sequence.</title>
        <authorList>
            <person name="Garwood T.J."/>
            <person name="Larsen P.A."/>
            <person name="Fountain-Jones N.M."/>
            <person name="Garbe J.R."/>
            <person name="Macchietto M.G."/>
            <person name="Kania S.A."/>
            <person name="Gerhold R.W."/>
            <person name="Richards J.E."/>
            <person name="Wolf T.M."/>
        </authorList>
    </citation>
    <scope>NUCLEOTIDE SEQUENCE</scope>
    <source>
        <strain evidence="1">MNPRO001-30</strain>
        <tissue evidence="1">Meninges</tissue>
    </source>
</reference>
<organism evidence="1 2">
    <name type="scientific">Parelaphostrongylus tenuis</name>
    <name type="common">Meningeal worm</name>
    <dbReference type="NCBI Taxonomy" id="148309"/>
    <lineage>
        <taxon>Eukaryota</taxon>
        <taxon>Metazoa</taxon>
        <taxon>Ecdysozoa</taxon>
        <taxon>Nematoda</taxon>
        <taxon>Chromadorea</taxon>
        <taxon>Rhabditida</taxon>
        <taxon>Rhabditina</taxon>
        <taxon>Rhabditomorpha</taxon>
        <taxon>Strongyloidea</taxon>
        <taxon>Metastrongylidae</taxon>
        <taxon>Parelaphostrongylus</taxon>
    </lineage>
</organism>
<name>A0AAD5QS69_PARTN</name>
<dbReference type="Proteomes" id="UP001196413">
    <property type="component" value="Unassembled WGS sequence"/>
</dbReference>
<evidence type="ECO:0000313" key="1">
    <source>
        <dbReference type="EMBL" id="KAJ1359679.1"/>
    </source>
</evidence>